<dbReference type="AlphaFoldDB" id="A0A0A8XV52"/>
<reference evidence="1" key="2">
    <citation type="journal article" date="2015" name="Data Brief">
        <title>Shoot transcriptome of the giant reed, Arundo donax.</title>
        <authorList>
            <person name="Barrero R.A."/>
            <person name="Guerrero F.D."/>
            <person name="Moolhuijzen P."/>
            <person name="Goolsby J.A."/>
            <person name="Tidwell J."/>
            <person name="Bellgard S.E."/>
            <person name="Bellgard M.I."/>
        </authorList>
    </citation>
    <scope>NUCLEOTIDE SEQUENCE</scope>
    <source>
        <tissue evidence="1">Shoot tissue taken approximately 20 cm above the soil surface</tissue>
    </source>
</reference>
<dbReference type="EMBL" id="GBRH01280134">
    <property type="protein sequence ID" value="JAD17761.1"/>
    <property type="molecule type" value="Transcribed_RNA"/>
</dbReference>
<proteinExistence type="predicted"/>
<accession>A0A0A8XV52</accession>
<sequence length="26" mass="3147">MIIHYVLLLFVFFQFIHSTNSSTTMR</sequence>
<reference evidence="1" key="1">
    <citation type="submission" date="2014-09" db="EMBL/GenBank/DDBJ databases">
        <authorList>
            <person name="Magalhaes I.L.F."/>
            <person name="Oliveira U."/>
            <person name="Santos F.R."/>
            <person name="Vidigal T.H.D.A."/>
            <person name="Brescovit A.D."/>
            <person name="Santos A.J."/>
        </authorList>
    </citation>
    <scope>NUCLEOTIDE SEQUENCE</scope>
    <source>
        <tissue evidence="1">Shoot tissue taken approximately 20 cm above the soil surface</tissue>
    </source>
</reference>
<protein>
    <submittedName>
        <fullName evidence="1">Uncharacterized protein</fullName>
    </submittedName>
</protein>
<organism evidence="1">
    <name type="scientific">Arundo donax</name>
    <name type="common">Giant reed</name>
    <name type="synonym">Donax arundinaceus</name>
    <dbReference type="NCBI Taxonomy" id="35708"/>
    <lineage>
        <taxon>Eukaryota</taxon>
        <taxon>Viridiplantae</taxon>
        <taxon>Streptophyta</taxon>
        <taxon>Embryophyta</taxon>
        <taxon>Tracheophyta</taxon>
        <taxon>Spermatophyta</taxon>
        <taxon>Magnoliopsida</taxon>
        <taxon>Liliopsida</taxon>
        <taxon>Poales</taxon>
        <taxon>Poaceae</taxon>
        <taxon>PACMAD clade</taxon>
        <taxon>Arundinoideae</taxon>
        <taxon>Arundineae</taxon>
        <taxon>Arundo</taxon>
    </lineage>
</organism>
<evidence type="ECO:0000313" key="1">
    <source>
        <dbReference type="EMBL" id="JAD17761.1"/>
    </source>
</evidence>
<name>A0A0A8XV52_ARUDO</name>